<keyword evidence="4" id="KW-0863">Zinc-finger</keyword>
<keyword evidence="8" id="KW-1185">Reference proteome</keyword>
<dbReference type="AlphaFoldDB" id="A0A8C5MQM1"/>
<reference evidence="7" key="1">
    <citation type="submission" date="2025-08" db="UniProtKB">
        <authorList>
            <consortium name="Ensembl"/>
        </authorList>
    </citation>
    <scope>IDENTIFICATION</scope>
</reference>
<dbReference type="Proteomes" id="UP000694569">
    <property type="component" value="Unplaced"/>
</dbReference>
<dbReference type="Ensembl" id="ENSLLET00000018918.1">
    <property type="protein sequence ID" value="ENSLLEP00000018198.1"/>
    <property type="gene ID" value="ENSLLEG00000011565.1"/>
</dbReference>
<comment type="similarity">
    <text evidence="1">Belongs to the krueppel C2H2-type zinc-finger protein family.</text>
</comment>
<evidence type="ECO:0000256" key="2">
    <source>
        <dbReference type="ARBA" id="ARBA00022723"/>
    </source>
</evidence>
<keyword evidence="2" id="KW-0479">Metal-binding</keyword>
<sequence length="64" mass="7345">TGYIIQIPLLRIQFIKDIQCLLLKWGKIHTGKKLFKCTDCGKCFIYASYLIHTGLIFTGFALHV</sequence>
<dbReference type="Gene3D" id="3.30.160.60">
    <property type="entry name" value="Classic Zinc Finger"/>
    <property type="match status" value="1"/>
</dbReference>
<dbReference type="FunFam" id="3.30.160.60:FF:000624">
    <property type="entry name" value="zinc finger protein 697"/>
    <property type="match status" value="1"/>
</dbReference>
<evidence type="ECO:0000256" key="4">
    <source>
        <dbReference type="ARBA" id="ARBA00022771"/>
    </source>
</evidence>
<protein>
    <submittedName>
        <fullName evidence="7">Uncharacterized protein</fullName>
    </submittedName>
</protein>
<dbReference type="OrthoDB" id="5411773at2759"/>
<keyword evidence="3" id="KW-0677">Repeat</keyword>
<evidence type="ECO:0000313" key="7">
    <source>
        <dbReference type="Ensembl" id="ENSLLEP00000018198.1"/>
    </source>
</evidence>
<organism evidence="7 8">
    <name type="scientific">Leptobrachium leishanense</name>
    <name type="common">Leishan spiny toad</name>
    <dbReference type="NCBI Taxonomy" id="445787"/>
    <lineage>
        <taxon>Eukaryota</taxon>
        <taxon>Metazoa</taxon>
        <taxon>Chordata</taxon>
        <taxon>Craniata</taxon>
        <taxon>Vertebrata</taxon>
        <taxon>Euteleostomi</taxon>
        <taxon>Amphibia</taxon>
        <taxon>Batrachia</taxon>
        <taxon>Anura</taxon>
        <taxon>Pelobatoidea</taxon>
        <taxon>Megophryidae</taxon>
        <taxon>Leptobrachium</taxon>
    </lineage>
</organism>
<evidence type="ECO:0000256" key="3">
    <source>
        <dbReference type="ARBA" id="ARBA00022737"/>
    </source>
</evidence>
<evidence type="ECO:0000256" key="5">
    <source>
        <dbReference type="ARBA" id="ARBA00022833"/>
    </source>
</evidence>
<accession>A0A8C5MQM1</accession>
<keyword evidence="6" id="KW-0812">Transmembrane</keyword>
<dbReference type="GO" id="GO:0008270">
    <property type="term" value="F:zinc ion binding"/>
    <property type="evidence" value="ECO:0007669"/>
    <property type="project" value="UniProtKB-KW"/>
</dbReference>
<keyword evidence="6" id="KW-0472">Membrane</keyword>
<evidence type="ECO:0000256" key="1">
    <source>
        <dbReference type="ARBA" id="ARBA00006991"/>
    </source>
</evidence>
<keyword evidence="6" id="KW-1133">Transmembrane helix</keyword>
<feature type="transmembrane region" description="Helical" evidence="6">
    <location>
        <begin position="43"/>
        <end position="62"/>
    </location>
</feature>
<evidence type="ECO:0000313" key="8">
    <source>
        <dbReference type="Proteomes" id="UP000694569"/>
    </source>
</evidence>
<reference evidence="7" key="2">
    <citation type="submission" date="2025-09" db="UniProtKB">
        <authorList>
            <consortium name="Ensembl"/>
        </authorList>
    </citation>
    <scope>IDENTIFICATION</scope>
</reference>
<dbReference type="SUPFAM" id="SSF57667">
    <property type="entry name" value="beta-beta-alpha zinc fingers"/>
    <property type="match status" value="1"/>
</dbReference>
<name>A0A8C5MQM1_9ANUR</name>
<proteinExistence type="inferred from homology"/>
<evidence type="ECO:0000256" key="6">
    <source>
        <dbReference type="SAM" id="Phobius"/>
    </source>
</evidence>
<dbReference type="InterPro" id="IPR036236">
    <property type="entry name" value="Znf_C2H2_sf"/>
</dbReference>
<keyword evidence="5" id="KW-0862">Zinc</keyword>